<dbReference type="Pfam" id="PF02493">
    <property type="entry name" value="MORN"/>
    <property type="match status" value="5"/>
</dbReference>
<evidence type="ECO:0000256" key="5">
    <source>
        <dbReference type="RuleBase" id="RU004208"/>
    </source>
</evidence>
<name>A0A0D2ML70_9CHLO</name>
<evidence type="ECO:0000256" key="3">
    <source>
        <dbReference type="ARBA" id="ARBA00022737"/>
    </source>
</evidence>
<dbReference type="EMBL" id="KK101319">
    <property type="protein sequence ID" value="KIZ01312.1"/>
    <property type="molecule type" value="Genomic_DNA"/>
</dbReference>
<proteinExistence type="inferred from homology"/>
<keyword evidence="9" id="KW-1185">Reference proteome</keyword>
<comment type="similarity">
    <text evidence="1 5">Belongs to the protein disulfide isomerase family.</text>
</comment>
<dbReference type="SUPFAM" id="SSF82185">
    <property type="entry name" value="Histone H3 K4-specific methyltransferase SET7/9 N-terminal domain"/>
    <property type="match status" value="2"/>
</dbReference>
<keyword evidence="8" id="KW-0413">Isomerase</keyword>
<dbReference type="EC" id="5.3.4.1" evidence="8"/>
<dbReference type="NCBIfam" id="TIGR01126">
    <property type="entry name" value="pdi_dom"/>
    <property type="match status" value="1"/>
</dbReference>
<evidence type="ECO:0000256" key="6">
    <source>
        <dbReference type="SAM" id="MobiDB-lite"/>
    </source>
</evidence>
<dbReference type="STRING" id="145388.A0A0D2ML70"/>
<feature type="domain" description="Thioredoxin" evidence="7">
    <location>
        <begin position="195"/>
        <end position="324"/>
    </location>
</feature>
<dbReference type="InterPro" id="IPR005788">
    <property type="entry name" value="PDI_thioredoxin-like_dom"/>
</dbReference>
<feature type="domain" description="Thioredoxin" evidence="7">
    <location>
        <begin position="359"/>
        <end position="489"/>
    </location>
</feature>
<accession>A0A0D2ML70</accession>
<dbReference type="GO" id="GO:0015035">
    <property type="term" value="F:protein-disulfide reductase activity"/>
    <property type="evidence" value="ECO:0007669"/>
    <property type="project" value="TreeGrafter"/>
</dbReference>
<dbReference type="PRINTS" id="PR00421">
    <property type="entry name" value="THIOREDOXIN"/>
</dbReference>
<dbReference type="InterPro" id="IPR013766">
    <property type="entry name" value="Thioredoxin_domain"/>
</dbReference>
<dbReference type="PROSITE" id="PS51352">
    <property type="entry name" value="THIOREDOXIN_2"/>
    <property type="match status" value="2"/>
</dbReference>
<dbReference type="RefSeq" id="XP_013900331.1">
    <property type="nucleotide sequence ID" value="XM_014044877.1"/>
</dbReference>
<dbReference type="SUPFAM" id="SSF52833">
    <property type="entry name" value="Thioredoxin-like"/>
    <property type="match status" value="3"/>
</dbReference>
<dbReference type="Gene3D" id="3.40.30.10">
    <property type="entry name" value="Glutaredoxin"/>
    <property type="match status" value="2"/>
</dbReference>
<evidence type="ECO:0000256" key="1">
    <source>
        <dbReference type="ARBA" id="ARBA00006347"/>
    </source>
</evidence>
<keyword evidence="3" id="KW-0677">Repeat</keyword>
<protein>
    <submittedName>
        <fullName evidence="8">Protein disulfide isomerase family A, member 6</fullName>
        <ecNumber evidence="8">5.3.4.1</ecNumber>
    </submittedName>
</protein>
<dbReference type="SMART" id="SM00698">
    <property type="entry name" value="MORN"/>
    <property type="match status" value="5"/>
</dbReference>
<dbReference type="GeneID" id="25739523"/>
<evidence type="ECO:0000256" key="2">
    <source>
        <dbReference type="ARBA" id="ARBA00022729"/>
    </source>
</evidence>
<dbReference type="Proteomes" id="UP000054498">
    <property type="component" value="Unassembled WGS sequence"/>
</dbReference>
<feature type="region of interest" description="Disordered" evidence="6">
    <location>
        <begin position="334"/>
        <end position="358"/>
    </location>
</feature>
<dbReference type="GO" id="GO:0016020">
    <property type="term" value="C:membrane"/>
    <property type="evidence" value="ECO:0007669"/>
    <property type="project" value="UniProtKB-ARBA"/>
</dbReference>
<dbReference type="GO" id="GO:0003756">
    <property type="term" value="F:protein disulfide isomerase activity"/>
    <property type="evidence" value="ECO:0007669"/>
    <property type="project" value="UniProtKB-EC"/>
</dbReference>
<sequence>MKLASAPPTNSGDWNGGVRHGQGTLWVHRDGRYYVRYSGDWCEDLPEGQGTFFDENGDSYEGAWRAGLREGLGRAVYGGRPGDGYGGDVYEGEWSSDVRHGRGTMAFGNGDVFEGEWRFDSKHGPGTFTYNSRGRRYDGVWDSDVPKCGSYSEIRPSPPGAVGSIPSVELACPETVLTEATTAAAAAAAAAGTLAALSLAAPARALYSASSPVVQLTPEIFESKIKGRGGVWIVEFYAPWCGHCKSLQPAWEAAAGALKGVVNVAAVDADAHPSLAQQYAVQGFPTIKLFYTNEAGKVVSGSSDYSGARDARSIVGWAVDKARAYALKRLGGGGGGADAGAGGGGGGRQQRASGGGGDGGFYSGTDVVTLTDSNFDREVLQSDDFWLVEFYAPWCGHCKSLKPAWIEAASELNGRVKVGAVDCTAHQATCSQFGVQGYPTLKFFARNKDSPQDYQGGRDSGSIVNFAVERWSSAKPPPEVRELVDQAVLETECIGFHVPGLENSKPRQLCFFAFLPDILDTGAAGRNAYIQILKDLASKYKARPFGYLWAAGGKQPGVEAALGVGGFGYPALVAFNPKDGKLSTMRSAFEAKAVTDFVESIRRGYEPVSPLVGGKAELPEAATIAPWDGRDAQVDLEDEFSLDDIMGDSASSAGSDKTEF</sequence>
<keyword evidence="4" id="KW-0256">Endoplasmic reticulum</keyword>
<reference evidence="8 9" key="1">
    <citation type="journal article" date="2013" name="BMC Genomics">
        <title>Reconstruction of the lipid metabolism for the microalga Monoraphidium neglectum from its genome sequence reveals characteristics suitable for biofuel production.</title>
        <authorList>
            <person name="Bogen C."/>
            <person name="Al-Dilaimi A."/>
            <person name="Albersmeier A."/>
            <person name="Wichmann J."/>
            <person name="Grundmann M."/>
            <person name="Rupp O."/>
            <person name="Lauersen K.J."/>
            <person name="Blifernez-Klassen O."/>
            <person name="Kalinowski J."/>
            <person name="Goesmann A."/>
            <person name="Mussgnug J.H."/>
            <person name="Kruse O."/>
        </authorList>
    </citation>
    <scope>NUCLEOTIDE SEQUENCE [LARGE SCALE GENOMIC DNA]</scope>
    <source>
        <strain evidence="8 9">SAG 48.87</strain>
    </source>
</reference>
<dbReference type="AlphaFoldDB" id="A0A0D2ML70"/>
<dbReference type="PANTHER" id="PTHR45815:SF3">
    <property type="entry name" value="PROTEIN DISULFIDE-ISOMERASE A6"/>
    <property type="match status" value="1"/>
</dbReference>
<dbReference type="InterPro" id="IPR036249">
    <property type="entry name" value="Thioredoxin-like_sf"/>
</dbReference>
<dbReference type="OrthoDB" id="10264505at2759"/>
<dbReference type="KEGG" id="mng:MNEG_6647"/>
<dbReference type="PANTHER" id="PTHR45815">
    <property type="entry name" value="PROTEIN DISULFIDE-ISOMERASE A6"/>
    <property type="match status" value="1"/>
</dbReference>
<evidence type="ECO:0000256" key="4">
    <source>
        <dbReference type="ARBA" id="ARBA00022824"/>
    </source>
</evidence>
<gene>
    <name evidence="8" type="ORF">MNEG_6647</name>
</gene>
<organism evidence="8 9">
    <name type="scientific">Monoraphidium neglectum</name>
    <dbReference type="NCBI Taxonomy" id="145388"/>
    <lineage>
        <taxon>Eukaryota</taxon>
        <taxon>Viridiplantae</taxon>
        <taxon>Chlorophyta</taxon>
        <taxon>core chlorophytes</taxon>
        <taxon>Chlorophyceae</taxon>
        <taxon>CS clade</taxon>
        <taxon>Sphaeropleales</taxon>
        <taxon>Selenastraceae</taxon>
        <taxon>Monoraphidium</taxon>
    </lineage>
</organism>
<dbReference type="GO" id="GO:0034976">
    <property type="term" value="P:response to endoplasmic reticulum stress"/>
    <property type="evidence" value="ECO:0007669"/>
    <property type="project" value="TreeGrafter"/>
</dbReference>
<dbReference type="InterPro" id="IPR003409">
    <property type="entry name" value="MORN"/>
</dbReference>
<dbReference type="Pfam" id="PF00085">
    <property type="entry name" value="Thioredoxin"/>
    <property type="match status" value="2"/>
</dbReference>
<evidence type="ECO:0000313" key="9">
    <source>
        <dbReference type="Proteomes" id="UP000054498"/>
    </source>
</evidence>
<dbReference type="GO" id="GO:0005788">
    <property type="term" value="C:endoplasmic reticulum lumen"/>
    <property type="evidence" value="ECO:0007669"/>
    <property type="project" value="TreeGrafter"/>
</dbReference>
<evidence type="ECO:0000259" key="7">
    <source>
        <dbReference type="PROSITE" id="PS51352"/>
    </source>
</evidence>
<dbReference type="InterPro" id="IPR017937">
    <property type="entry name" value="Thioredoxin_CS"/>
</dbReference>
<keyword evidence="2" id="KW-0732">Signal</keyword>
<dbReference type="Gene3D" id="2.20.110.10">
    <property type="entry name" value="Histone H3 K4-specific methyltransferase SET7/9 N-terminal domain"/>
    <property type="match status" value="2"/>
</dbReference>
<dbReference type="PROSITE" id="PS00194">
    <property type="entry name" value="THIOREDOXIN_1"/>
    <property type="match status" value="2"/>
</dbReference>
<dbReference type="CDD" id="cd03001">
    <property type="entry name" value="PDI_a_P5"/>
    <property type="match status" value="1"/>
</dbReference>
<evidence type="ECO:0000313" key="8">
    <source>
        <dbReference type="EMBL" id="KIZ01312.1"/>
    </source>
</evidence>